<evidence type="ECO:0000256" key="1">
    <source>
        <dbReference type="ARBA" id="ARBA00001946"/>
    </source>
</evidence>
<feature type="region of interest" description="Disordered" evidence="5">
    <location>
        <begin position="144"/>
        <end position="170"/>
    </location>
</feature>
<dbReference type="NCBIfam" id="TIGR01509">
    <property type="entry name" value="HAD-SF-IA-v3"/>
    <property type="match status" value="1"/>
</dbReference>
<evidence type="ECO:0000256" key="5">
    <source>
        <dbReference type="SAM" id="MobiDB-lite"/>
    </source>
</evidence>
<evidence type="ECO:0000256" key="4">
    <source>
        <dbReference type="ARBA" id="ARBA00022842"/>
    </source>
</evidence>
<organism evidence="6 7">
    <name type="scientific">Streptomyces griseorubens</name>
    <dbReference type="NCBI Taxonomy" id="66897"/>
    <lineage>
        <taxon>Bacteria</taxon>
        <taxon>Bacillati</taxon>
        <taxon>Actinomycetota</taxon>
        <taxon>Actinomycetes</taxon>
        <taxon>Kitasatosporales</taxon>
        <taxon>Streptomycetaceae</taxon>
        <taxon>Streptomyces</taxon>
        <taxon>Streptomyces althioticus group</taxon>
    </lineage>
</organism>
<dbReference type="InterPro" id="IPR006439">
    <property type="entry name" value="HAD-SF_hydro_IA"/>
</dbReference>
<reference evidence="6 7" key="1">
    <citation type="submission" date="2014-04" db="EMBL/GenBank/DDBJ databases">
        <title>Draft genome sequence of the novel Streptomyces griseorubens JSD-1 playing a role in carbon and nitrogen cycle.</title>
        <authorList>
            <consortium name="Shanghai Jiao Tong University"/>
            <person name="Feng H."/>
            <person name="Sun Y."/>
            <person name="Zhi Y."/>
            <person name="Mao L."/>
            <person name="Luo Y."/>
            <person name="Wei X."/>
            <person name="Zhou P."/>
        </authorList>
    </citation>
    <scope>NUCLEOTIDE SEQUENCE [LARGE SCALE GENOMIC DNA]</scope>
    <source>
        <strain evidence="6 7">JSD-1</strain>
    </source>
</reference>
<dbReference type="InterPro" id="IPR051600">
    <property type="entry name" value="Beta-PGM-like"/>
</dbReference>
<evidence type="ECO:0000256" key="2">
    <source>
        <dbReference type="ARBA" id="ARBA00006171"/>
    </source>
</evidence>
<dbReference type="InterPro" id="IPR023214">
    <property type="entry name" value="HAD_sf"/>
</dbReference>
<dbReference type="SUPFAM" id="SSF56784">
    <property type="entry name" value="HAD-like"/>
    <property type="match status" value="1"/>
</dbReference>
<comment type="cofactor">
    <cofactor evidence="1">
        <name>Mg(2+)</name>
        <dbReference type="ChEBI" id="CHEBI:18420"/>
    </cofactor>
</comment>
<dbReference type="InterPro" id="IPR036412">
    <property type="entry name" value="HAD-like_sf"/>
</dbReference>
<evidence type="ECO:0000313" key="7">
    <source>
        <dbReference type="Proteomes" id="UP000027632"/>
    </source>
</evidence>
<dbReference type="PANTHER" id="PTHR46193:SF10">
    <property type="entry name" value="6-PHOSPHOGLUCONATE PHOSPHATASE"/>
    <property type="match status" value="1"/>
</dbReference>
<keyword evidence="4" id="KW-0460">Magnesium</keyword>
<dbReference type="CDD" id="cd07505">
    <property type="entry name" value="HAD_BPGM-like"/>
    <property type="match status" value="1"/>
</dbReference>
<dbReference type="EMBL" id="JJMG01000004">
    <property type="protein sequence ID" value="KEG44214.1"/>
    <property type="molecule type" value="Genomic_DNA"/>
</dbReference>
<gene>
    <name evidence="6" type="ORF">DJ64_26705</name>
</gene>
<evidence type="ECO:0000313" key="6">
    <source>
        <dbReference type="EMBL" id="KEG44214.1"/>
    </source>
</evidence>
<dbReference type="Gene3D" id="1.10.150.240">
    <property type="entry name" value="Putative phosphatase, domain 2"/>
    <property type="match status" value="1"/>
</dbReference>
<accession>A0ABR4T9U7</accession>
<keyword evidence="3" id="KW-0479">Metal-binding</keyword>
<protein>
    <submittedName>
        <fullName evidence="6">Hydrolase</fullName>
    </submittedName>
</protein>
<dbReference type="Pfam" id="PF00702">
    <property type="entry name" value="Hydrolase"/>
    <property type="match status" value="1"/>
</dbReference>
<evidence type="ECO:0000256" key="3">
    <source>
        <dbReference type="ARBA" id="ARBA00022723"/>
    </source>
</evidence>
<dbReference type="RefSeq" id="WP_037637629.1">
    <property type="nucleotide sequence ID" value="NZ_KL503830.1"/>
</dbReference>
<dbReference type="SFLD" id="SFLDG01129">
    <property type="entry name" value="C1.5:_HAD__Beta-PGM__Phosphata"/>
    <property type="match status" value="1"/>
</dbReference>
<dbReference type="GO" id="GO:0016787">
    <property type="term" value="F:hydrolase activity"/>
    <property type="evidence" value="ECO:0007669"/>
    <property type="project" value="UniProtKB-KW"/>
</dbReference>
<name>A0ABR4T9U7_9ACTN</name>
<dbReference type="Proteomes" id="UP000027632">
    <property type="component" value="Unassembled WGS sequence"/>
</dbReference>
<sequence length="261" mass="28331">MTPPLRTLSNWSPEAVVFDCDGTLMDTERHWQDARNRAFREFGLLPPPGFAERAKGVHYVDCGRLMAEETNKPELAADLTTALLAQFMSLVAEDPLTMPGASEMVRLLSGRLPLAVASNCPLEVVEESLGRAGLRRHFHHIVVPEVPPGDRGGRDPGKAAGRPQAVRPKPWPDVYTTAARLCGARPETALAVEDSLTGIESAWRAGLRILGVGPLPDGGNTGHADAWVPALDRPEVLGWVRNWRPASSPGAESDHDRNRPL</sequence>
<proteinExistence type="inferred from homology"/>
<dbReference type="SFLD" id="SFLDS00003">
    <property type="entry name" value="Haloacid_Dehalogenase"/>
    <property type="match status" value="1"/>
</dbReference>
<keyword evidence="6" id="KW-0378">Hydrolase</keyword>
<dbReference type="PANTHER" id="PTHR46193">
    <property type="entry name" value="6-PHOSPHOGLUCONATE PHOSPHATASE"/>
    <property type="match status" value="1"/>
</dbReference>
<keyword evidence="7" id="KW-1185">Reference proteome</keyword>
<dbReference type="InterPro" id="IPR023198">
    <property type="entry name" value="PGP-like_dom2"/>
</dbReference>
<comment type="similarity">
    <text evidence="2">Belongs to the HAD-like hydrolase superfamily. CbbY/CbbZ/Gph/YieH family.</text>
</comment>
<dbReference type="Gene3D" id="3.40.50.1000">
    <property type="entry name" value="HAD superfamily/HAD-like"/>
    <property type="match status" value="1"/>
</dbReference>
<comment type="caution">
    <text evidence="6">The sequence shown here is derived from an EMBL/GenBank/DDBJ whole genome shotgun (WGS) entry which is preliminary data.</text>
</comment>